<gene>
    <name evidence="2" type="ORF">ET989_01410</name>
</gene>
<name>A0A4Q9KH15_9ACTN</name>
<evidence type="ECO:0000313" key="3">
    <source>
        <dbReference type="Proteomes" id="UP000292373"/>
    </source>
</evidence>
<protein>
    <recommendedName>
        <fullName evidence="1">Aminoglycoside phosphotransferase domain-containing protein</fullName>
    </recommendedName>
</protein>
<organism evidence="2 3">
    <name type="scientific">Propioniciclava sinopodophylli</name>
    <dbReference type="NCBI Taxonomy" id="1837344"/>
    <lineage>
        <taxon>Bacteria</taxon>
        <taxon>Bacillati</taxon>
        <taxon>Actinomycetota</taxon>
        <taxon>Actinomycetes</taxon>
        <taxon>Propionibacteriales</taxon>
        <taxon>Propionibacteriaceae</taxon>
        <taxon>Propioniciclava</taxon>
    </lineage>
</organism>
<dbReference type="InterPro" id="IPR002575">
    <property type="entry name" value="Aminoglycoside_PTrfase"/>
</dbReference>
<keyword evidence="3" id="KW-1185">Reference proteome</keyword>
<evidence type="ECO:0000259" key="1">
    <source>
        <dbReference type="Pfam" id="PF01636"/>
    </source>
</evidence>
<dbReference type="SUPFAM" id="SSF56112">
    <property type="entry name" value="Protein kinase-like (PK-like)"/>
    <property type="match status" value="1"/>
</dbReference>
<dbReference type="OrthoDB" id="3837852at2"/>
<evidence type="ECO:0000313" key="2">
    <source>
        <dbReference type="EMBL" id="TBT88633.1"/>
    </source>
</evidence>
<dbReference type="Proteomes" id="UP000292373">
    <property type="component" value="Unassembled WGS sequence"/>
</dbReference>
<dbReference type="AlphaFoldDB" id="A0A4Q9KH15"/>
<comment type="caution">
    <text evidence="2">The sequence shown here is derived from an EMBL/GenBank/DDBJ whole genome shotgun (WGS) entry which is preliminary data.</text>
</comment>
<proteinExistence type="predicted"/>
<dbReference type="EMBL" id="SDMQ01000001">
    <property type="protein sequence ID" value="TBT88633.1"/>
    <property type="molecule type" value="Genomic_DNA"/>
</dbReference>
<feature type="domain" description="Aminoglycoside phosphotransferase" evidence="1">
    <location>
        <begin position="44"/>
        <end position="293"/>
    </location>
</feature>
<accession>A0A4Q9KH15</accession>
<sequence length="348" mass="37542">MQASVGESPAVAARRALAGFGLEDASAVSIEPLGGYRTTGNSLRVRAGGEAWVLKRHTSAAEIGRLEASHRLEERLATEGFPTAPLRRSLEGETLFPDGPARYSLHAWVSGQQLEIADRDAALAQDPGLVVSFGAMLGTLHRISAGLEPSAGGVSAVEAAGRLQGPAHALRALRRPRRTGLSHWHSLRLKRHKSDFDRWIIDVLPEVADSVRWLAGRSLGRGLTTADVGLIHNDINWENLVFDDELRVAGLLDFDNAIPAPWSQEVGAAAVVLAGTRAEHVDAFVGAYEEVAGRPIDRTALHLGMRLKCTQSLLNSINTYLRGDVRDIDLLSSWCVHLHASLVELGRA</sequence>
<dbReference type="InterPro" id="IPR011009">
    <property type="entry name" value="Kinase-like_dom_sf"/>
</dbReference>
<dbReference type="Gene3D" id="3.90.1200.10">
    <property type="match status" value="1"/>
</dbReference>
<dbReference type="Pfam" id="PF01636">
    <property type="entry name" value="APH"/>
    <property type="match status" value="1"/>
</dbReference>
<reference evidence="2 3" key="1">
    <citation type="submission" date="2019-01" db="EMBL/GenBank/DDBJ databases">
        <title>Lactibacter flavus gen. nov., sp. nov., a novel bacterium of the family Propionibacteriaceae isolated from raw milk and dairy products.</title>
        <authorList>
            <person name="Huptas C."/>
            <person name="Wenning M."/>
            <person name="Breitenwieser F."/>
            <person name="Doll E."/>
            <person name="Von Neubeck M."/>
            <person name="Busse H.-J."/>
            <person name="Scherer S."/>
        </authorList>
    </citation>
    <scope>NUCLEOTIDE SEQUENCE [LARGE SCALE GENOMIC DNA]</scope>
    <source>
        <strain evidence="2 3">KCTC 33808</strain>
    </source>
</reference>